<protein>
    <submittedName>
        <fullName evidence="1">Uncharacterized protein</fullName>
    </submittedName>
</protein>
<evidence type="ECO:0000313" key="2">
    <source>
        <dbReference type="Proteomes" id="UP001497482"/>
    </source>
</evidence>
<dbReference type="Proteomes" id="UP001497482">
    <property type="component" value="Chromosome 19"/>
</dbReference>
<dbReference type="AlphaFoldDB" id="A0AAV2KM88"/>
<evidence type="ECO:0000313" key="1">
    <source>
        <dbReference type="EMBL" id="CAL1591163.1"/>
    </source>
</evidence>
<sequence length="114" mass="12210">MRTDKSRDSGGVFRICFIRLSVPRSVFPPLLPPAEASLSPVAIVSARLAVLLLGYGDKTPARIAVRDMGAGSEEKVGGQISRNAEVFHNKTRTNPQSPMLMMRHCFGNSGAAGN</sequence>
<reference evidence="1 2" key="1">
    <citation type="submission" date="2024-04" db="EMBL/GenBank/DDBJ databases">
        <authorList>
            <person name="Waldvogel A.-M."/>
            <person name="Schoenle A."/>
        </authorList>
    </citation>
    <scope>NUCLEOTIDE SEQUENCE [LARGE SCALE GENOMIC DNA]</scope>
</reference>
<proteinExistence type="predicted"/>
<organism evidence="1 2">
    <name type="scientific">Knipowitschia caucasica</name>
    <name type="common">Caucasian dwarf goby</name>
    <name type="synonym">Pomatoschistus caucasicus</name>
    <dbReference type="NCBI Taxonomy" id="637954"/>
    <lineage>
        <taxon>Eukaryota</taxon>
        <taxon>Metazoa</taxon>
        <taxon>Chordata</taxon>
        <taxon>Craniata</taxon>
        <taxon>Vertebrata</taxon>
        <taxon>Euteleostomi</taxon>
        <taxon>Actinopterygii</taxon>
        <taxon>Neopterygii</taxon>
        <taxon>Teleostei</taxon>
        <taxon>Neoteleostei</taxon>
        <taxon>Acanthomorphata</taxon>
        <taxon>Gobiaria</taxon>
        <taxon>Gobiiformes</taxon>
        <taxon>Gobioidei</taxon>
        <taxon>Gobiidae</taxon>
        <taxon>Gobiinae</taxon>
        <taxon>Knipowitschia</taxon>
    </lineage>
</organism>
<dbReference type="EMBL" id="OZ035841">
    <property type="protein sequence ID" value="CAL1591163.1"/>
    <property type="molecule type" value="Genomic_DNA"/>
</dbReference>
<name>A0AAV2KM88_KNICA</name>
<accession>A0AAV2KM88</accession>
<gene>
    <name evidence="1" type="ORF">KC01_LOCUS20568</name>
</gene>
<keyword evidence="2" id="KW-1185">Reference proteome</keyword>